<organism evidence="3 4">
    <name type="scientific">Spirilliplanes yamanashiensis</name>
    <dbReference type="NCBI Taxonomy" id="42233"/>
    <lineage>
        <taxon>Bacteria</taxon>
        <taxon>Bacillati</taxon>
        <taxon>Actinomycetota</taxon>
        <taxon>Actinomycetes</taxon>
        <taxon>Micromonosporales</taxon>
        <taxon>Micromonosporaceae</taxon>
        <taxon>Spirilliplanes</taxon>
    </lineage>
</organism>
<evidence type="ECO:0000256" key="1">
    <source>
        <dbReference type="SAM" id="MobiDB-lite"/>
    </source>
</evidence>
<dbReference type="InterPro" id="IPR012347">
    <property type="entry name" value="Ferritin-like"/>
</dbReference>
<feature type="compositionally biased region" description="Gly residues" evidence="1">
    <location>
        <begin position="47"/>
        <end position="59"/>
    </location>
</feature>
<sequence>MTPAARGSESGKPVPRIPERAAMTETRRLPARPVEPAPTTTPTAGRVVGGAAGRGAGRAVGEGAGRAAVPAVGRAAAALALVLVAGCGGSPAPTASPTAAAPPSATAGPAAPAGSAAGRLNGTDTAWLQLTIAMDEALVPLLDLAPRQSADAAVRALAADVRADHVAALAALRGIRDAAGLGGANPHAGHRMPGMVTPDVVAAAGRATGPAFDVLLRDALLGHLDQCVRVAAGEREAGADPEVRRWAGRIAADRAADRERVAKLR</sequence>
<protein>
    <recommendedName>
        <fullName evidence="2">DUF305 domain-containing protein</fullName>
    </recommendedName>
</protein>
<accession>A0A8J3YCC4</accession>
<keyword evidence="4" id="KW-1185">Reference proteome</keyword>
<dbReference type="InterPro" id="IPR005183">
    <property type="entry name" value="DUF305_CopM-like"/>
</dbReference>
<feature type="compositionally biased region" description="Low complexity" evidence="1">
    <location>
        <begin position="31"/>
        <end position="46"/>
    </location>
</feature>
<evidence type="ECO:0000259" key="2">
    <source>
        <dbReference type="Pfam" id="PF03713"/>
    </source>
</evidence>
<reference evidence="3" key="1">
    <citation type="submission" date="2021-01" db="EMBL/GenBank/DDBJ databases">
        <title>Whole genome shotgun sequence of Spirilliplanes yamanashiensis NBRC 15828.</title>
        <authorList>
            <person name="Komaki H."/>
            <person name="Tamura T."/>
        </authorList>
    </citation>
    <scope>NUCLEOTIDE SEQUENCE</scope>
    <source>
        <strain evidence="3">NBRC 15828</strain>
    </source>
</reference>
<proteinExistence type="predicted"/>
<gene>
    <name evidence="3" type="ORF">Sya03_47270</name>
</gene>
<dbReference type="Proteomes" id="UP000652013">
    <property type="component" value="Unassembled WGS sequence"/>
</dbReference>
<evidence type="ECO:0000313" key="3">
    <source>
        <dbReference type="EMBL" id="GIJ05375.1"/>
    </source>
</evidence>
<evidence type="ECO:0000313" key="4">
    <source>
        <dbReference type="Proteomes" id="UP000652013"/>
    </source>
</evidence>
<feature type="region of interest" description="Disordered" evidence="1">
    <location>
        <begin position="1"/>
        <end position="59"/>
    </location>
</feature>
<dbReference type="AlphaFoldDB" id="A0A8J3YCC4"/>
<feature type="domain" description="DUF305" evidence="2">
    <location>
        <begin position="135"/>
        <end position="261"/>
    </location>
</feature>
<dbReference type="Pfam" id="PF03713">
    <property type="entry name" value="DUF305"/>
    <property type="match status" value="1"/>
</dbReference>
<dbReference type="EMBL" id="BOOY01000033">
    <property type="protein sequence ID" value="GIJ05375.1"/>
    <property type="molecule type" value="Genomic_DNA"/>
</dbReference>
<comment type="caution">
    <text evidence="3">The sequence shown here is derived from an EMBL/GenBank/DDBJ whole genome shotgun (WGS) entry which is preliminary data.</text>
</comment>
<name>A0A8J3YCC4_9ACTN</name>
<dbReference type="Gene3D" id="1.20.1260.10">
    <property type="match status" value="1"/>
</dbReference>
<feature type="region of interest" description="Disordered" evidence="1">
    <location>
        <begin position="91"/>
        <end position="117"/>
    </location>
</feature>